<feature type="compositionally biased region" description="Basic and acidic residues" evidence="1">
    <location>
        <begin position="105"/>
        <end position="117"/>
    </location>
</feature>
<evidence type="ECO:0000313" key="3">
    <source>
        <dbReference type="Proteomes" id="UP001201163"/>
    </source>
</evidence>
<sequence>MTVPFMTNTAVGKHPVDFLPSQMHVQHENSCPLFPEEDVGMDIFPRLRVTEHSIGLSPSASPNYVASPLPYPTAPSSLDRWIPRIYHGVERRQRLRPSSRGAEPYPKRTRGERTAIETVSSRRWDAAEDAHQIASSSLWIAPVPAAKIHTKVHTKHPPTPTIISHEHSPLRGAFAERDDSPGFDGDIESGVAARRGQRARVGTRERLTIVVPGGKSEAYVAMAFERSCSLTGGDHHGSYIFPTTLSPPRVRKPPREERTVRRTGLKIRIPAPNPLLLLSLRLADSCRITTTDMDTTRDEDGDDEDSDEYSEAFSSPELEYTSSCSSANVGSDVRQGPLVQCSTLARVPTLEGRVARRVAHRTALAPYTIDRSRNIRLIH</sequence>
<reference evidence="2" key="1">
    <citation type="submission" date="2022-01" db="EMBL/GenBank/DDBJ databases">
        <title>Comparative genomics reveals a dynamic genome evolution in the ectomycorrhizal milk-cap (Lactarius) mushrooms.</title>
        <authorList>
            <consortium name="DOE Joint Genome Institute"/>
            <person name="Lebreton A."/>
            <person name="Tang N."/>
            <person name="Kuo A."/>
            <person name="LaButti K."/>
            <person name="Drula E."/>
            <person name="Barry K."/>
            <person name="Clum A."/>
            <person name="Lipzen A."/>
            <person name="Mousain D."/>
            <person name="Ng V."/>
            <person name="Wang R."/>
            <person name="Wang X."/>
            <person name="Dai Y."/>
            <person name="Henrissat B."/>
            <person name="Grigoriev I.V."/>
            <person name="Guerin-Laguette A."/>
            <person name="Yu F."/>
            <person name="Martin F.M."/>
        </authorList>
    </citation>
    <scope>NUCLEOTIDE SEQUENCE</scope>
    <source>
        <strain evidence="2">QP</strain>
    </source>
</reference>
<feature type="region of interest" description="Disordered" evidence="1">
    <location>
        <begin position="291"/>
        <end position="315"/>
    </location>
</feature>
<organism evidence="2 3">
    <name type="scientific">Lactarius akahatsu</name>
    <dbReference type="NCBI Taxonomy" id="416441"/>
    <lineage>
        <taxon>Eukaryota</taxon>
        <taxon>Fungi</taxon>
        <taxon>Dikarya</taxon>
        <taxon>Basidiomycota</taxon>
        <taxon>Agaricomycotina</taxon>
        <taxon>Agaricomycetes</taxon>
        <taxon>Russulales</taxon>
        <taxon>Russulaceae</taxon>
        <taxon>Lactarius</taxon>
    </lineage>
</organism>
<feature type="compositionally biased region" description="Acidic residues" evidence="1">
    <location>
        <begin position="297"/>
        <end position="310"/>
    </location>
</feature>
<dbReference type="EMBL" id="JAKELL010000009">
    <property type="protein sequence ID" value="KAH8996317.1"/>
    <property type="molecule type" value="Genomic_DNA"/>
</dbReference>
<feature type="region of interest" description="Disordered" evidence="1">
    <location>
        <begin position="92"/>
        <end position="117"/>
    </location>
</feature>
<dbReference type="Proteomes" id="UP001201163">
    <property type="component" value="Unassembled WGS sequence"/>
</dbReference>
<comment type="caution">
    <text evidence="2">The sequence shown here is derived from an EMBL/GenBank/DDBJ whole genome shotgun (WGS) entry which is preliminary data.</text>
</comment>
<proteinExistence type="predicted"/>
<evidence type="ECO:0000313" key="2">
    <source>
        <dbReference type="EMBL" id="KAH8996317.1"/>
    </source>
</evidence>
<name>A0AAD4QFX8_9AGAM</name>
<keyword evidence="3" id="KW-1185">Reference proteome</keyword>
<evidence type="ECO:0000256" key="1">
    <source>
        <dbReference type="SAM" id="MobiDB-lite"/>
    </source>
</evidence>
<gene>
    <name evidence="2" type="ORF">EDB92DRAFT_1843248</name>
</gene>
<protein>
    <submittedName>
        <fullName evidence="2">Uncharacterized protein</fullName>
    </submittedName>
</protein>
<accession>A0AAD4QFX8</accession>
<dbReference type="AlphaFoldDB" id="A0AAD4QFX8"/>
<feature type="region of interest" description="Disordered" evidence="1">
    <location>
        <begin position="239"/>
        <end position="259"/>
    </location>
</feature>